<keyword evidence="2 8" id="KW-0489">Methyltransferase</keyword>
<dbReference type="PATRIC" id="fig|1316587.3.peg.1005"/>
<dbReference type="PANTHER" id="PTHR45790:SF3">
    <property type="entry name" value="S-ADENOSYL-L-METHIONINE-DEPENDENT UROPORPHYRINOGEN III METHYLTRANSFERASE, CHLOROPLASTIC"/>
    <property type="match status" value="1"/>
</dbReference>
<evidence type="ECO:0000256" key="5">
    <source>
        <dbReference type="ARBA" id="ARBA00023244"/>
    </source>
</evidence>
<dbReference type="InterPro" id="IPR006366">
    <property type="entry name" value="CobA/CysG_C"/>
</dbReference>
<dbReference type="NCBIfam" id="TIGR01469">
    <property type="entry name" value="cobA_cysG_Cterm"/>
    <property type="match status" value="1"/>
</dbReference>
<name>U7TUE2_FUSNU</name>
<proteinExistence type="predicted"/>
<dbReference type="InterPro" id="IPR003754">
    <property type="entry name" value="4pyrrol_synth_uPrphyn_synth"/>
</dbReference>
<keyword evidence="4" id="KW-0949">S-adenosyl-L-methionine</keyword>
<feature type="domain" description="Tetrapyrrole methylase" evidence="6">
    <location>
        <begin position="7"/>
        <end position="215"/>
    </location>
</feature>
<dbReference type="GO" id="GO:0019354">
    <property type="term" value="P:siroheme biosynthetic process"/>
    <property type="evidence" value="ECO:0007669"/>
    <property type="project" value="InterPro"/>
</dbReference>
<dbReference type="Gene3D" id="3.40.50.10090">
    <property type="match status" value="2"/>
</dbReference>
<evidence type="ECO:0000256" key="1">
    <source>
        <dbReference type="ARBA" id="ARBA00012162"/>
    </source>
</evidence>
<gene>
    <name evidence="8" type="ORF">HMPREF1767_01010</name>
</gene>
<feature type="domain" description="Tetrapyrrole biosynthesis uroporphyrinogen III synthase" evidence="7">
    <location>
        <begin position="265"/>
        <end position="480"/>
    </location>
</feature>
<dbReference type="Gene3D" id="3.30.950.10">
    <property type="entry name" value="Methyltransferase, Cobalt-precorrin-4 Transmethylase, Domain 2"/>
    <property type="match status" value="1"/>
</dbReference>
<protein>
    <recommendedName>
        <fullName evidence="1">uroporphyrinogen-III C-methyltransferase</fullName>
        <ecNumber evidence="1">2.1.1.107</ecNumber>
    </recommendedName>
</protein>
<evidence type="ECO:0000313" key="8">
    <source>
        <dbReference type="EMBL" id="ERT47968.1"/>
    </source>
</evidence>
<dbReference type="GO" id="GO:0032259">
    <property type="term" value="P:methylation"/>
    <property type="evidence" value="ECO:0007669"/>
    <property type="project" value="UniProtKB-KW"/>
</dbReference>
<dbReference type="EC" id="2.1.1.107" evidence="1"/>
<reference evidence="8" key="1">
    <citation type="submission" date="2013-10" db="EMBL/GenBank/DDBJ databases">
        <title>The Genome Sequence of Fusobacterium nucleatum CTI-6.</title>
        <authorList>
            <consortium name="The Broad Institute Genomics Platform"/>
            <person name="Earl A."/>
            <person name="Ward D."/>
            <person name="Feldgarden M."/>
            <person name="Gevers D."/>
            <person name="Kostic A."/>
            <person name="Garrett W."/>
            <person name="Young S.K."/>
            <person name="Zeng Q."/>
            <person name="Gargeya S."/>
            <person name="Fitzgerald M."/>
            <person name="Abouelleil A."/>
            <person name="Alvarado L."/>
            <person name="Berlin A.M."/>
            <person name="Chapman S.B."/>
            <person name="Gainer-Dewar J."/>
            <person name="Goldberg J."/>
            <person name="Gnerre S."/>
            <person name="Griggs A."/>
            <person name="Gujja S."/>
            <person name="Hansen M."/>
            <person name="Howarth C."/>
            <person name="Imamovic A."/>
            <person name="Ireland A."/>
            <person name="Larimer J."/>
            <person name="McCowan C."/>
            <person name="Murphy C."/>
            <person name="Pearson M."/>
            <person name="Poon T.W."/>
            <person name="Priest M."/>
            <person name="Roberts A."/>
            <person name="Saif S."/>
            <person name="Shea T."/>
            <person name="Sykes S."/>
            <person name="Wortman J."/>
            <person name="Nusbaum C."/>
            <person name="Birren B."/>
        </authorList>
    </citation>
    <scope>NUCLEOTIDE SEQUENCE [LARGE SCALE GENOMIC DNA]</scope>
    <source>
        <strain evidence="8">CTI-6</strain>
    </source>
</reference>
<dbReference type="Pfam" id="PF02602">
    <property type="entry name" value="HEM4"/>
    <property type="match status" value="1"/>
</dbReference>
<comment type="caution">
    <text evidence="8">The sequence shown here is derived from an EMBL/GenBank/DDBJ whole genome shotgun (WGS) entry which is preliminary data.</text>
</comment>
<dbReference type="InterPro" id="IPR035996">
    <property type="entry name" value="4pyrrol_Methylase_sf"/>
</dbReference>
<dbReference type="NCBIfam" id="NF004790">
    <property type="entry name" value="PRK06136.1"/>
    <property type="match status" value="1"/>
</dbReference>
<evidence type="ECO:0000256" key="2">
    <source>
        <dbReference type="ARBA" id="ARBA00022603"/>
    </source>
</evidence>
<organism evidence="8">
    <name type="scientific">Fusobacterium nucleatum CTI-6</name>
    <dbReference type="NCBI Taxonomy" id="1316587"/>
    <lineage>
        <taxon>Bacteria</taxon>
        <taxon>Fusobacteriati</taxon>
        <taxon>Fusobacteriota</taxon>
        <taxon>Fusobacteriia</taxon>
        <taxon>Fusobacteriales</taxon>
        <taxon>Fusobacteriaceae</taxon>
        <taxon>Fusobacterium</taxon>
    </lineage>
</organism>
<evidence type="ECO:0000259" key="6">
    <source>
        <dbReference type="Pfam" id="PF00590"/>
    </source>
</evidence>
<dbReference type="SUPFAM" id="SSF69618">
    <property type="entry name" value="HemD-like"/>
    <property type="match status" value="1"/>
</dbReference>
<dbReference type="InterPro" id="IPR000878">
    <property type="entry name" value="4pyrrol_Mease"/>
</dbReference>
<dbReference type="GO" id="GO:0004851">
    <property type="term" value="F:uroporphyrin-III C-methyltransferase activity"/>
    <property type="evidence" value="ECO:0007669"/>
    <property type="project" value="UniProtKB-EC"/>
</dbReference>
<dbReference type="InterPro" id="IPR014776">
    <property type="entry name" value="4pyrrole_Mease_sub2"/>
</dbReference>
<dbReference type="CDD" id="cd11642">
    <property type="entry name" value="SUMT"/>
    <property type="match status" value="1"/>
</dbReference>
<dbReference type="PROSITE" id="PS00839">
    <property type="entry name" value="SUMT_1"/>
    <property type="match status" value="1"/>
</dbReference>
<dbReference type="PANTHER" id="PTHR45790">
    <property type="entry name" value="SIROHEME SYNTHASE-RELATED"/>
    <property type="match status" value="1"/>
</dbReference>
<dbReference type="AlphaFoldDB" id="U7TUE2"/>
<dbReference type="EMBL" id="AXNV01000008">
    <property type="protein sequence ID" value="ERT47968.1"/>
    <property type="molecule type" value="Genomic_DNA"/>
</dbReference>
<keyword evidence="3 8" id="KW-0808">Transferase</keyword>
<keyword evidence="5" id="KW-0627">Porphyrin biosynthesis</keyword>
<evidence type="ECO:0000256" key="4">
    <source>
        <dbReference type="ARBA" id="ARBA00022691"/>
    </source>
</evidence>
<dbReference type="Pfam" id="PF00590">
    <property type="entry name" value="TP_methylase"/>
    <property type="match status" value="1"/>
</dbReference>
<sequence length="486" mass="54532">MKKGKAYIIGAGPGDFELLTLKAKRIIENADCIVYDRLISDDILKLPKKDAELIYLGKENTEGGLIQDEINQTLVDKCLEGKNVARVKGGDPFVFGRGGEEIEALFKNEIEFEVIPGITSSISVPAYAGIPVTHRGLARSFHIFTGHTMENGKWHNFENIAKLEGTLIFLMGVKNLDLIVNDLIKYGKDSKTPVAIIEKGATKNQRVIVGNLENILELVEKNKITPPAITIIGEVVNLRETFKWFETENLAKKILVTRDKKQAVEMSENISKRGGIPVELPFIEIENLTIDLKDLEKYKAILFNSPNGVKAFFENIKDIRCLANIKIGAVGVKTKEILEKYKIVPDFVPDEYLVDRLAEDVVKYTDENDNILIITSDISPCDTDKYNSLYKRNYEKVVAYNTKKLKVDREKVLETLKDVDIITFLSSSTVEAFYESLDGDFFILGDKKIASIGPMTSETIRRLGMKVDYEAEKYTADGVLDVIFGV</sequence>
<accession>U7TUE2</accession>
<evidence type="ECO:0000256" key="3">
    <source>
        <dbReference type="ARBA" id="ARBA00022679"/>
    </source>
</evidence>
<evidence type="ECO:0000259" key="7">
    <source>
        <dbReference type="Pfam" id="PF02602"/>
    </source>
</evidence>
<dbReference type="InterPro" id="IPR003043">
    <property type="entry name" value="Uropor_MeTrfase_CS"/>
</dbReference>
<dbReference type="InterPro" id="IPR014777">
    <property type="entry name" value="4pyrrole_Mease_sub1"/>
</dbReference>
<dbReference type="InterPro" id="IPR050161">
    <property type="entry name" value="Siro_Cobalamin_biosynth"/>
</dbReference>
<dbReference type="SUPFAM" id="SSF53790">
    <property type="entry name" value="Tetrapyrrole methylase"/>
    <property type="match status" value="1"/>
</dbReference>
<dbReference type="InterPro" id="IPR036108">
    <property type="entry name" value="4pyrrol_syn_uPrphyn_synt_sf"/>
</dbReference>
<dbReference type="Gene3D" id="3.40.1010.10">
    <property type="entry name" value="Cobalt-precorrin-4 Transmethylase, Domain 1"/>
    <property type="match status" value="1"/>
</dbReference>
<dbReference type="FunFam" id="3.30.950.10:FF:000001">
    <property type="entry name" value="Siroheme synthase"/>
    <property type="match status" value="1"/>
</dbReference>
<dbReference type="FunFam" id="3.40.1010.10:FF:000001">
    <property type="entry name" value="Siroheme synthase"/>
    <property type="match status" value="1"/>
</dbReference>
<dbReference type="CDD" id="cd06578">
    <property type="entry name" value="HemD"/>
    <property type="match status" value="1"/>
</dbReference>
<dbReference type="GO" id="GO:0004852">
    <property type="term" value="F:uroporphyrinogen-III synthase activity"/>
    <property type="evidence" value="ECO:0007669"/>
    <property type="project" value="InterPro"/>
</dbReference>